<evidence type="ECO:0000256" key="1">
    <source>
        <dbReference type="SAM" id="SignalP"/>
    </source>
</evidence>
<dbReference type="AlphaFoldDB" id="H2XRR9"/>
<evidence type="ECO:0000313" key="3">
    <source>
        <dbReference type="Proteomes" id="UP000008144"/>
    </source>
</evidence>
<dbReference type="HOGENOM" id="CLU_2739270_0_0_1"/>
<keyword evidence="3" id="KW-1185">Reference proteome</keyword>
<dbReference type="InParanoid" id="H2XRR9"/>
<dbReference type="Proteomes" id="UP000008144">
    <property type="component" value="Unassembled WGS sequence"/>
</dbReference>
<evidence type="ECO:0000313" key="2">
    <source>
        <dbReference type="Ensembl" id="ENSCINP00000032353.1"/>
    </source>
</evidence>
<sequence length="71" mass="8834">MNQRILLLLLLLLNFDWSCSSKGRSLKKIRQFWRKFYKPFRGNENIQRNFLNMERESIEEMMADEIFRNFE</sequence>
<dbReference type="Ensembl" id="ENSCINT00000036740.1">
    <property type="protein sequence ID" value="ENSCINP00000032353.1"/>
    <property type="gene ID" value="ENSCING00000021835.1"/>
</dbReference>
<gene>
    <name evidence="2" type="primary">LOC104266199</name>
</gene>
<protein>
    <submittedName>
        <fullName evidence="2">Uncharacterized LOC104266199</fullName>
    </submittedName>
</protein>
<name>H2XRR9_CIOIN</name>
<feature type="chain" id="PRO_5003578129" evidence="1">
    <location>
        <begin position="22"/>
        <end position="71"/>
    </location>
</feature>
<keyword evidence="1" id="KW-0732">Signal</keyword>
<organism evidence="2 3">
    <name type="scientific">Ciona intestinalis</name>
    <name type="common">Transparent sea squirt</name>
    <name type="synonym">Ascidia intestinalis</name>
    <dbReference type="NCBI Taxonomy" id="7719"/>
    <lineage>
        <taxon>Eukaryota</taxon>
        <taxon>Metazoa</taxon>
        <taxon>Chordata</taxon>
        <taxon>Tunicata</taxon>
        <taxon>Ascidiacea</taxon>
        <taxon>Phlebobranchia</taxon>
        <taxon>Cionidae</taxon>
        <taxon>Ciona</taxon>
    </lineage>
</organism>
<proteinExistence type="predicted"/>
<accession>H2XRR9</accession>
<reference evidence="2" key="3">
    <citation type="submission" date="2025-09" db="UniProtKB">
        <authorList>
            <consortium name="Ensembl"/>
        </authorList>
    </citation>
    <scope>IDENTIFICATION</scope>
</reference>
<feature type="signal peptide" evidence="1">
    <location>
        <begin position="1"/>
        <end position="21"/>
    </location>
</feature>
<reference evidence="2" key="2">
    <citation type="submission" date="2025-08" db="UniProtKB">
        <authorList>
            <consortium name="Ensembl"/>
        </authorList>
    </citation>
    <scope>IDENTIFICATION</scope>
</reference>
<reference evidence="3" key="1">
    <citation type="journal article" date="2002" name="Science">
        <title>The draft genome of Ciona intestinalis: insights into chordate and vertebrate origins.</title>
        <authorList>
            <person name="Dehal P."/>
            <person name="Satou Y."/>
            <person name="Campbell R.K."/>
            <person name="Chapman J."/>
            <person name="Degnan B."/>
            <person name="De Tomaso A."/>
            <person name="Davidson B."/>
            <person name="Di Gregorio A."/>
            <person name="Gelpke M."/>
            <person name="Goodstein D.M."/>
            <person name="Harafuji N."/>
            <person name="Hastings K.E."/>
            <person name="Ho I."/>
            <person name="Hotta K."/>
            <person name="Huang W."/>
            <person name="Kawashima T."/>
            <person name="Lemaire P."/>
            <person name="Martinez D."/>
            <person name="Meinertzhagen I.A."/>
            <person name="Necula S."/>
            <person name="Nonaka M."/>
            <person name="Putnam N."/>
            <person name="Rash S."/>
            <person name="Saiga H."/>
            <person name="Satake M."/>
            <person name="Terry A."/>
            <person name="Yamada L."/>
            <person name="Wang H.G."/>
            <person name="Awazu S."/>
            <person name="Azumi K."/>
            <person name="Boore J."/>
            <person name="Branno M."/>
            <person name="Chin-Bow S."/>
            <person name="DeSantis R."/>
            <person name="Doyle S."/>
            <person name="Francino P."/>
            <person name="Keys D.N."/>
            <person name="Haga S."/>
            <person name="Hayashi H."/>
            <person name="Hino K."/>
            <person name="Imai K.S."/>
            <person name="Inaba K."/>
            <person name="Kano S."/>
            <person name="Kobayashi K."/>
            <person name="Kobayashi M."/>
            <person name="Lee B.I."/>
            <person name="Makabe K.W."/>
            <person name="Manohar C."/>
            <person name="Matassi G."/>
            <person name="Medina M."/>
            <person name="Mochizuki Y."/>
            <person name="Mount S."/>
            <person name="Morishita T."/>
            <person name="Miura S."/>
            <person name="Nakayama A."/>
            <person name="Nishizaka S."/>
            <person name="Nomoto H."/>
            <person name="Ohta F."/>
            <person name="Oishi K."/>
            <person name="Rigoutsos I."/>
            <person name="Sano M."/>
            <person name="Sasaki A."/>
            <person name="Sasakura Y."/>
            <person name="Shoguchi E."/>
            <person name="Shin-i T."/>
            <person name="Spagnuolo A."/>
            <person name="Stainier D."/>
            <person name="Suzuki M.M."/>
            <person name="Tassy O."/>
            <person name="Takatori N."/>
            <person name="Tokuoka M."/>
            <person name="Yagi K."/>
            <person name="Yoshizaki F."/>
            <person name="Wada S."/>
            <person name="Zhang C."/>
            <person name="Hyatt P.D."/>
            <person name="Larimer F."/>
            <person name="Detter C."/>
            <person name="Doggett N."/>
            <person name="Glavina T."/>
            <person name="Hawkins T."/>
            <person name="Richardson P."/>
            <person name="Lucas S."/>
            <person name="Kohara Y."/>
            <person name="Levine M."/>
            <person name="Satoh N."/>
            <person name="Rokhsar D.S."/>
        </authorList>
    </citation>
    <scope>NUCLEOTIDE SEQUENCE [LARGE SCALE GENOMIC DNA]</scope>
</reference>